<evidence type="ECO:0000256" key="6">
    <source>
        <dbReference type="ARBA" id="ARBA00022692"/>
    </source>
</evidence>
<evidence type="ECO:0000256" key="10">
    <source>
        <dbReference type="ARBA" id="ARBA00022989"/>
    </source>
</evidence>
<dbReference type="EC" id="2.7.13.3" evidence="3"/>
<dbReference type="AlphaFoldDB" id="A0A0M0KBV7"/>
<evidence type="ECO:0000256" key="11">
    <source>
        <dbReference type="ARBA" id="ARBA00023012"/>
    </source>
</evidence>
<dbReference type="GO" id="GO:0016036">
    <property type="term" value="P:cellular response to phosphate starvation"/>
    <property type="evidence" value="ECO:0007669"/>
    <property type="project" value="TreeGrafter"/>
</dbReference>
<dbReference type="PRINTS" id="PR00344">
    <property type="entry name" value="BCTRLSENSOR"/>
</dbReference>
<comment type="subcellular location">
    <subcellularLocation>
        <location evidence="2">Cell membrane</location>
        <topology evidence="2">Multi-pass membrane protein</topology>
    </subcellularLocation>
</comment>
<evidence type="ECO:0000256" key="5">
    <source>
        <dbReference type="ARBA" id="ARBA00022679"/>
    </source>
</evidence>
<dbReference type="InterPro" id="IPR003594">
    <property type="entry name" value="HATPase_dom"/>
</dbReference>
<evidence type="ECO:0000256" key="12">
    <source>
        <dbReference type="ARBA" id="ARBA00023136"/>
    </source>
</evidence>
<evidence type="ECO:0000259" key="14">
    <source>
        <dbReference type="PROSITE" id="PS50109"/>
    </source>
</evidence>
<dbReference type="CDD" id="cd16948">
    <property type="entry name" value="HATPase_BceS-YxdK-YvcQ-like"/>
    <property type="match status" value="1"/>
</dbReference>
<dbReference type="GO" id="GO:0004721">
    <property type="term" value="F:phosphoprotein phosphatase activity"/>
    <property type="evidence" value="ECO:0007669"/>
    <property type="project" value="TreeGrafter"/>
</dbReference>
<dbReference type="RefSeq" id="WP_053432497.1">
    <property type="nucleotide sequence ID" value="NZ_CP040441.1"/>
</dbReference>
<name>A0A0M0KBV7_ALKHA</name>
<feature type="transmembrane region" description="Helical" evidence="13">
    <location>
        <begin position="44"/>
        <end position="64"/>
    </location>
</feature>
<comment type="catalytic activity">
    <reaction evidence="1">
        <text>ATP + protein L-histidine = ADP + protein N-phospho-L-histidine.</text>
        <dbReference type="EC" id="2.7.13.3"/>
    </reaction>
</comment>
<keyword evidence="7" id="KW-0547">Nucleotide-binding</keyword>
<dbReference type="InterPro" id="IPR005467">
    <property type="entry name" value="His_kinase_dom"/>
</dbReference>
<keyword evidence="11" id="KW-0902">Two-component regulatory system</keyword>
<evidence type="ECO:0000256" key="4">
    <source>
        <dbReference type="ARBA" id="ARBA00022475"/>
    </source>
</evidence>
<proteinExistence type="predicted"/>
<reference evidence="15" key="1">
    <citation type="submission" date="2015-08" db="EMBL/GenBank/DDBJ databases">
        <title>Complete DNA Sequence of Pseudomonas syringae pv. actinidiae, the Causal Agent of Kiwifruit Canker Disease.</title>
        <authorList>
            <person name="Rikkerink E.H.A."/>
            <person name="Fineran P.C."/>
        </authorList>
    </citation>
    <scope>NUCLEOTIDE SEQUENCE</scope>
    <source>
        <strain evidence="15">DSM 13666</strain>
    </source>
</reference>
<dbReference type="EMBL" id="LILD01000014">
    <property type="protein sequence ID" value="KOO36274.1"/>
    <property type="molecule type" value="Genomic_DNA"/>
</dbReference>
<dbReference type="InterPro" id="IPR004358">
    <property type="entry name" value="Sig_transdc_His_kin-like_C"/>
</dbReference>
<feature type="transmembrane region" description="Helical" evidence="13">
    <location>
        <begin position="12"/>
        <end position="32"/>
    </location>
</feature>
<evidence type="ECO:0000256" key="9">
    <source>
        <dbReference type="ARBA" id="ARBA00022840"/>
    </source>
</evidence>
<dbReference type="GO" id="GO:0000155">
    <property type="term" value="F:phosphorelay sensor kinase activity"/>
    <property type="evidence" value="ECO:0007669"/>
    <property type="project" value="TreeGrafter"/>
</dbReference>
<evidence type="ECO:0000256" key="7">
    <source>
        <dbReference type="ARBA" id="ARBA00022741"/>
    </source>
</evidence>
<evidence type="ECO:0000256" key="2">
    <source>
        <dbReference type="ARBA" id="ARBA00004651"/>
    </source>
</evidence>
<keyword evidence="8" id="KW-0418">Kinase</keyword>
<organism evidence="15">
    <name type="scientific">Halalkalibacterium halodurans</name>
    <name type="common">Bacillus halodurans</name>
    <dbReference type="NCBI Taxonomy" id="86665"/>
    <lineage>
        <taxon>Bacteria</taxon>
        <taxon>Bacillati</taxon>
        <taxon>Bacillota</taxon>
        <taxon>Bacilli</taxon>
        <taxon>Bacillales</taxon>
        <taxon>Bacillaceae</taxon>
        <taxon>Halalkalibacterium (ex Joshi et al. 2022)</taxon>
    </lineage>
</organism>
<evidence type="ECO:0000256" key="3">
    <source>
        <dbReference type="ARBA" id="ARBA00012438"/>
    </source>
</evidence>
<dbReference type="GeneID" id="87596319"/>
<keyword evidence="5" id="KW-0808">Transferase</keyword>
<evidence type="ECO:0000256" key="8">
    <source>
        <dbReference type="ARBA" id="ARBA00022777"/>
    </source>
</evidence>
<keyword evidence="6 13" id="KW-0812">Transmembrane</keyword>
<evidence type="ECO:0000256" key="1">
    <source>
        <dbReference type="ARBA" id="ARBA00000085"/>
    </source>
</evidence>
<dbReference type="GO" id="GO:0005524">
    <property type="term" value="F:ATP binding"/>
    <property type="evidence" value="ECO:0007669"/>
    <property type="project" value="UniProtKB-KW"/>
</dbReference>
<dbReference type="SMART" id="SM00387">
    <property type="entry name" value="HATPase_c"/>
    <property type="match status" value="1"/>
</dbReference>
<evidence type="ECO:0000313" key="15">
    <source>
        <dbReference type="EMBL" id="KOO36274.1"/>
    </source>
</evidence>
<dbReference type="InterPro" id="IPR050351">
    <property type="entry name" value="BphY/WalK/GraS-like"/>
</dbReference>
<sequence>MSFIQFCRDRRFYSLFYIGNTLLILLVIKLALNEEGLFISNATIGYIGLLSVVSLALFLFADYIRQRPFFQELRQAKENVSLESLLKVKEGITNEQLAMIQLFGQAFEDYSTRLHAAQEQHSRSYHFANRWTHQMKTPLSVIRLILQEQDEWTKEVLVDQIEEEVGKLEDGLHMMLSTVRLQKFELDFSIERIALLSVIRSVLHGKRKTFIRYRIYPRLISEAEEVFAATDKKWLIFVLEQLIQNALKYSSTLAREPSKYITVRVEETDNGVTVSIQDEGIGIVAEDLPRVFDPFFTGENGRKLQESTGMGLYLVKQICDQLGHSITIESTVNEGTTVTLFIPPPSAYSTLLR</sequence>
<evidence type="ECO:0000256" key="13">
    <source>
        <dbReference type="SAM" id="Phobius"/>
    </source>
</evidence>
<dbReference type="PANTHER" id="PTHR45453">
    <property type="entry name" value="PHOSPHATE REGULON SENSOR PROTEIN PHOR"/>
    <property type="match status" value="1"/>
</dbReference>
<feature type="domain" description="Histidine kinase" evidence="14">
    <location>
        <begin position="130"/>
        <end position="346"/>
    </location>
</feature>
<dbReference type="PROSITE" id="PS50109">
    <property type="entry name" value="HIS_KIN"/>
    <property type="match status" value="1"/>
</dbReference>
<dbReference type="InterPro" id="IPR036890">
    <property type="entry name" value="HATPase_C_sf"/>
</dbReference>
<accession>A0A0M0KBV7</accession>
<keyword evidence="4" id="KW-1003">Cell membrane</keyword>
<keyword evidence="9" id="KW-0067">ATP-binding</keyword>
<dbReference type="PATRIC" id="fig|136160.3.peg.3774"/>
<dbReference type="PANTHER" id="PTHR45453:SF2">
    <property type="entry name" value="HISTIDINE KINASE"/>
    <property type="match status" value="1"/>
</dbReference>
<comment type="caution">
    <text evidence="15">The sequence shown here is derived from an EMBL/GenBank/DDBJ whole genome shotgun (WGS) entry which is preliminary data.</text>
</comment>
<dbReference type="GO" id="GO:0005886">
    <property type="term" value="C:plasma membrane"/>
    <property type="evidence" value="ECO:0007669"/>
    <property type="project" value="UniProtKB-SubCell"/>
</dbReference>
<keyword evidence="10 13" id="KW-1133">Transmembrane helix</keyword>
<protein>
    <recommendedName>
        <fullName evidence="3">histidine kinase</fullName>
        <ecNumber evidence="3">2.7.13.3</ecNumber>
    </recommendedName>
</protein>
<dbReference type="SUPFAM" id="SSF55874">
    <property type="entry name" value="ATPase domain of HSP90 chaperone/DNA topoisomerase II/histidine kinase"/>
    <property type="match status" value="1"/>
</dbReference>
<gene>
    <name evidence="15" type="ORF">AMD02_19000</name>
</gene>
<dbReference type="Gene3D" id="3.30.565.10">
    <property type="entry name" value="Histidine kinase-like ATPase, C-terminal domain"/>
    <property type="match status" value="1"/>
</dbReference>
<keyword evidence="12 13" id="KW-0472">Membrane</keyword>
<dbReference type="Pfam" id="PF02518">
    <property type="entry name" value="HATPase_c"/>
    <property type="match status" value="1"/>
</dbReference>